<reference evidence="1" key="2">
    <citation type="journal article" date="2015" name="Fish Shellfish Immunol.">
        <title>Early steps in the European eel (Anguilla anguilla)-Vibrio vulnificus interaction in the gills: Role of the RtxA13 toxin.</title>
        <authorList>
            <person name="Callol A."/>
            <person name="Pajuelo D."/>
            <person name="Ebbesson L."/>
            <person name="Teles M."/>
            <person name="MacKenzie S."/>
            <person name="Amaro C."/>
        </authorList>
    </citation>
    <scope>NUCLEOTIDE SEQUENCE</scope>
</reference>
<protein>
    <submittedName>
        <fullName evidence="1">Uncharacterized protein</fullName>
    </submittedName>
</protein>
<reference evidence="1" key="1">
    <citation type="submission" date="2014-11" db="EMBL/GenBank/DDBJ databases">
        <authorList>
            <person name="Amaro Gonzalez C."/>
        </authorList>
    </citation>
    <scope>NUCLEOTIDE SEQUENCE</scope>
</reference>
<accession>A0A0E9VE72</accession>
<dbReference type="AlphaFoldDB" id="A0A0E9VE72"/>
<name>A0A0E9VE72_ANGAN</name>
<proteinExistence type="predicted"/>
<sequence length="42" mass="5037">MWNSTQHSIEKHSVRASQLRVERVDCSHTYTPSYPQQLYSRE</sequence>
<evidence type="ECO:0000313" key="1">
    <source>
        <dbReference type="EMBL" id="JAH75740.1"/>
    </source>
</evidence>
<dbReference type="EMBL" id="GBXM01032837">
    <property type="protein sequence ID" value="JAH75740.1"/>
    <property type="molecule type" value="Transcribed_RNA"/>
</dbReference>
<organism evidence="1">
    <name type="scientific">Anguilla anguilla</name>
    <name type="common">European freshwater eel</name>
    <name type="synonym">Muraena anguilla</name>
    <dbReference type="NCBI Taxonomy" id="7936"/>
    <lineage>
        <taxon>Eukaryota</taxon>
        <taxon>Metazoa</taxon>
        <taxon>Chordata</taxon>
        <taxon>Craniata</taxon>
        <taxon>Vertebrata</taxon>
        <taxon>Euteleostomi</taxon>
        <taxon>Actinopterygii</taxon>
        <taxon>Neopterygii</taxon>
        <taxon>Teleostei</taxon>
        <taxon>Anguilliformes</taxon>
        <taxon>Anguillidae</taxon>
        <taxon>Anguilla</taxon>
    </lineage>
</organism>